<protein>
    <submittedName>
        <fullName evidence="2">Uncharacterized protein</fullName>
    </submittedName>
</protein>
<dbReference type="RefSeq" id="WP_346248091.1">
    <property type="nucleotide sequence ID" value="NZ_JBDIZK010000011.1"/>
</dbReference>
<keyword evidence="3" id="KW-1185">Reference proteome</keyword>
<accession>A0ABV0BBZ2</accession>
<sequence length="132" mass="13626">MIRGGSILMASGVSLVAIGVAVEDFLSGTILGDSINARWLVSEVLFLAGGGILFLAGAILSATGLFRRRKLAVYGRDQGDAGRSAILGRGCSPLEEVGVYPPIDTNDALFYFAGAIVVFIMLALSGAAWFGG</sequence>
<keyword evidence="1" id="KW-0812">Transmembrane</keyword>
<feature type="transmembrane region" description="Helical" evidence="1">
    <location>
        <begin position="45"/>
        <end position="66"/>
    </location>
</feature>
<feature type="transmembrane region" description="Helical" evidence="1">
    <location>
        <begin position="108"/>
        <end position="130"/>
    </location>
</feature>
<reference evidence="2 3" key="1">
    <citation type="submission" date="2024-05" db="EMBL/GenBank/DDBJ databases">
        <title>Sphingomonas sp. HF-S3 16S ribosomal RNA gene Genome sequencing and assembly.</title>
        <authorList>
            <person name="Lee H."/>
        </authorList>
    </citation>
    <scope>NUCLEOTIDE SEQUENCE [LARGE SCALE GENOMIC DNA]</scope>
    <source>
        <strain evidence="2 3">HF-S3</strain>
    </source>
</reference>
<comment type="caution">
    <text evidence="2">The sequence shown here is derived from an EMBL/GenBank/DDBJ whole genome shotgun (WGS) entry which is preliminary data.</text>
</comment>
<keyword evidence="1" id="KW-1133">Transmembrane helix</keyword>
<dbReference type="EMBL" id="JBDIZK010000011">
    <property type="protein sequence ID" value="MEN3749054.1"/>
    <property type="molecule type" value="Genomic_DNA"/>
</dbReference>
<proteinExistence type="predicted"/>
<dbReference type="Proteomes" id="UP001427805">
    <property type="component" value="Unassembled WGS sequence"/>
</dbReference>
<name>A0ABV0BBZ2_9SPHN</name>
<organism evidence="2 3">
    <name type="scientific">Sphingomonas rustica</name>
    <dbReference type="NCBI Taxonomy" id="3103142"/>
    <lineage>
        <taxon>Bacteria</taxon>
        <taxon>Pseudomonadati</taxon>
        <taxon>Pseudomonadota</taxon>
        <taxon>Alphaproteobacteria</taxon>
        <taxon>Sphingomonadales</taxon>
        <taxon>Sphingomonadaceae</taxon>
        <taxon>Sphingomonas</taxon>
    </lineage>
</organism>
<evidence type="ECO:0000256" key="1">
    <source>
        <dbReference type="SAM" id="Phobius"/>
    </source>
</evidence>
<gene>
    <name evidence="2" type="ORF">TPR58_17910</name>
</gene>
<keyword evidence="1" id="KW-0472">Membrane</keyword>
<evidence type="ECO:0000313" key="3">
    <source>
        <dbReference type="Proteomes" id="UP001427805"/>
    </source>
</evidence>
<evidence type="ECO:0000313" key="2">
    <source>
        <dbReference type="EMBL" id="MEN3749054.1"/>
    </source>
</evidence>